<feature type="chain" id="PRO_5045437452" description="SH3b domain-containing protein" evidence="1">
    <location>
        <begin position="17"/>
        <end position="99"/>
    </location>
</feature>
<organism evidence="2 3">
    <name type="scientific">Streptomyces lomondensis</name>
    <dbReference type="NCBI Taxonomy" id="68229"/>
    <lineage>
        <taxon>Bacteria</taxon>
        <taxon>Bacillati</taxon>
        <taxon>Actinomycetota</taxon>
        <taxon>Actinomycetes</taxon>
        <taxon>Kitasatosporales</taxon>
        <taxon>Streptomycetaceae</taxon>
        <taxon>Streptomyces</taxon>
    </lineage>
</organism>
<sequence length="99" mass="10531">MSAALFTLTSASSAQAASYGGNWTANDVKIRKGPSTNTAIVDRGYIGDGAAVQCKARGEGVFGNDIWYYVRNVNSNTGKWGYTSDYYFTVAGGANPPWC</sequence>
<keyword evidence="1" id="KW-0732">Signal</keyword>
<dbReference type="Proteomes" id="UP000617743">
    <property type="component" value="Unassembled WGS sequence"/>
</dbReference>
<dbReference type="RefSeq" id="WP_190052875.1">
    <property type="nucleotide sequence ID" value="NZ_BMWC01000008.1"/>
</dbReference>
<evidence type="ECO:0008006" key="4">
    <source>
        <dbReference type="Google" id="ProtNLM"/>
    </source>
</evidence>
<reference evidence="3" key="1">
    <citation type="journal article" date="2019" name="Int. J. Syst. Evol. Microbiol.">
        <title>The Global Catalogue of Microorganisms (GCM) 10K type strain sequencing project: providing services to taxonomists for standard genome sequencing and annotation.</title>
        <authorList>
            <consortium name="The Broad Institute Genomics Platform"/>
            <consortium name="The Broad Institute Genome Sequencing Center for Infectious Disease"/>
            <person name="Wu L."/>
            <person name="Ma J."/>
        </authorList>
    </citation>
    <scope>NUCLEOTIDE SEQUENCE [LARGE SCALE GENOMIC DNA]</scope>
    <source>
        <strain evidence="3">JCM 4866</strain>
    </source>
</reference>
<name>A0ABQ2XI42_9ACTN</name>
<keyword evidence="3" id="KW-1185">Reference proteome</keyword>
<comment type="caution">
    <text evidence="2">The sequence shown here is derived from an EMBL/GenBank/DDBJ whole genome shotgun (WGS) entry which is preliminary data.</text>
</comment>
<proteinExistence type="predicted"/>
<accession>A0ABQ2XI42</accession>
<evidence type="ECO:0000313" key="3">
    <source>
        <dbReference type="Proteomes" id="UP000617743"/>
    </source>
</evidence>
<gene>
    <name evidence="2" type="ORF">GCM10010383_53940</name>
</gene>
<dbReference type="EMBL" id="BMWC01000008">
    <property type="protein sequence ID" value="GGX16987.1"/>
    <property type="molecule type" value="Genomic_DNA"/>
</dbReference>
<evidence type="ECO:0000313" key="2">
    <source>
        <dbReference type="EMBL" id="GGX16987.1"/>
    </source>
</evidence>
<evidence type="ECO:0000256" key="1">
    <source>
        <dbReference type="SAM" id="SignalP"/>
    </source>
</evidence>
<protein>
    <recommendedName>
        <fullName evidence="4">SH3b domain-containing protein</fullName>
    </recommendedName>
</protein>
<feature type="signal peptide" evidence="1">
    <location>
        <begin position="1"/>
        <end position="16"/>
    </location>
</feature>
<dbReference type="Gene3D" id="2.30.30.40">
    <property type="entry name" value="SH3 Domains"/>
    <property type="match status" value="1"/>
</dbReference>